<evidence type="ECO:0000313" key="1">
    <source>
        <dbReference type="EMBL" id="KAK2195552.1"/>
    </source>
</evidence>
<evidence type="ECO:0000313" key="2">
    <source>
        <dbReference type="Proteomes" id="UP001214638"/>
    </source>
</evidence>
<dbReference type="Gene3D" id="1.20.58.1070">
    <property type="match status" value="1"/>
</dbReference>
<sequence length="230" mass="26477">MDVESYLAQVRLEEAALEKKIFCMQPSNKNEDTTSVECDGKTFKQFARLQKIDEECRQLDKDLYLTPEELTYFKTLKRHIAKMYHSSVAPEESGLLIYAKSLASQVPNLDASDEENMWKHLFTNTSPPSIFTLCENGISFQTLQEAIHAIANCICENPNLPLPGEIIKWSFTLLVMLDELHAMSETVSYELQRIRRTMLRKFTALQDTDSTEKAELQLIICIIAQEFNQR</sequence>
<dbReference type="RefSeq" id="XP_067802395.1">
    <property type="nucleotide sequence ID" value="XM_067948244.1"/>
</dbReference>
<dbReference type="KEGG" id="bdw:94337525"/>
<dbReference type="EMBL" id="JALLKP010000004">
    <property type="protein sequence ID" value="KAK2195552.1"/>
    <property type="molecule type" value="Genomic_DNA"/>
</dbReference>
<dbReference type="GeneID" id="94337525"/>
<dbReference type="GO" id="GO:0000387">
    <property type="term" value="P:spliceosomal snRNP assembly"/>
    <property type="evidence" value="ECO:0007669"/>
    <property type="project" value="InterPro"/>
</dbReference>
<proteinExistence type="predicted"/>
<protein>
    <submittedName>
        <fullName evidence="1">Gemin2-Brr1</fullName>
    </submittedName>
</protein>
<reference evidence="1" key="1">
    <citation type="journal article" date="2023" name="Nat. Microbiol.">
        <title>Babesia duncani multi-omics identifies virulence factors and drug targets.</title>
        <authorList>
            <person name="Singh P."/>
            <person name="Lonardi S."/>
            <person name="Liang Q."/>
            <person name="Vydyam P."/>
            <person name="Khabirova E."/>
            <person name="Fang T."/>
            <person name="Gihaz S."/>
            <person name="Thekkiniath J."/>
            <person name="Munshi M."/>
            <person name="Abel S."/>
            <person name="Ciampossin L."/>
            <person name="Batugedara G."/>
            <person name="Gupta M."/>
            <person name="Lu X.M."/>
            <person name="Lenz T."/>
            <person name="Chakravarty S."/>
            <person name="Cornillot E."/>
            <person name="Hu Y."/>
            <person name="Ma W."/>
            <person name="Gonzalez L.M."/>
            <person name="Sanchez S."/>
            <person name="Estrada K."/>
            <person name="Sanchez-Flores A."/>
            <person name="Montero E."/>
            <person name="Harb O.S."/>
            <person name="Le Roch K.G."/>
            <person name="Mamoun C.B."/>
        </authorList>
    </citation>
    <scope>NUCLEOTIDE SEQUENCE</scope>
    <source>
        <strain evidence="1">WA1</strain>
    </source>
</reference>
<dbReference type="Pfam" id="PF04938">
    <property type="entry name" value="SIP1"/>
    <property type="match status" value="1"/>
</dbReference>
<comment type="caution">
    <text evidence="1">The sequence shown here is derived from an EMBL/GenBank/DDBJ whole genome shotgun (WGS) entry which is preliminary data.</text>
</comment>
<name>A0AAD9UNA3_9APIC</name>
<dbReference type="InterPro" id="IPR035426">
    <property type="entry name" value="Gemin2/Brr1"/>
</dbReference>
<accession>A0AAD9UNA3</accession>
<dbReference type="Proteomes" id="UP001214638">
    <property type="component" value="Unassembled WGS sequence"/>
</dbReference>
<dbReference type="AlphaFoldDB" id="A0AAD9UNA3"/>
<gene>
    <name evidence="1" type="ORF">BdWA1_003228</name>
</gene>
<organism evidence="1 2">
    <name type="scientific">Babesia duncani</name>
    <dbReference type="NCBI Taxonomy" id="323732"/>
    <lineage>
        <taxon>Eukaryota</taxon>
        <taxon>Sar</taxon>
        <taxon>Alveolata</taxon>
        <taxon>Apicomplexa</taxon>
        <taxon>Aconoidasida</taxon>
        <taxon>Piroplasmida</taxon>
        <taxon>Babesiidae</taxon>
        <taxon>Babesia</taxon>
    </lineage>
</organism>
<keyword evidence="2" id="KW-1185">Reference proteome</keyword>